<comment type="caution">
    <text evidence="1">The sequence shown here is derived from an EMBL/GenBank/DDBJ whole genome shotgun (WGS) entry which is preliminary data.</text>
</comment>
<organism evidence="1 2">
    <name type="scientific">Candidatus Rothia avicola</name>
    <dbReference type="NCBI Taxonomy" id="2840478"/>
    <lineage>
        <taxon>Bacteria</taxon>
        <taxon>Bacillati</taxon>
        <taxon>Actinomycetota</taxon>
        <taxon>Actinomycetes</taxon>
        <taxon>Micrococcales</taxon>
        <taxon>Micrococcaceae</taxon>
        <taxon>Rothia</taxon>
    </lineage>
</organism>
<proteinExistence type="predicted"/>
<dbReference type="InterPro" id="IPR019719">
    <property type="entry name" value="DUF2599"/>
</dbReference>
<dbReference type="AlphaFoldDB" id="A0A9D1ZU20"/>
<dbReference type="Proteomes" id="UP000824134">
    <property type="component" value="Unassembled WGS sequence"/>
</dbReference>
<gene>
    <name evidence="1" type="ORF">H9821_09065</name>
</gene>
<sequence length="316" mass="35140">MHAYPKNTPHRFFKNFWISLALQELAKIAFRYRIFFTPKFSQQAGQALKEYTVRPLPRKALAGIFIAVVALSGSVAPQASYAEDITSDLEFAVSDDVSISLNSSANPEDYLVSEKEDGSVQIIFSIDSSDSGSRHEFPIDANYSDIKIFDDGSVVATDSEGEFVFGIASPWAHDAVGQQVPTWFEISNDGIAQVVDHTSGEFTYPITADPWLGVDLYTNVYISTGSDADGQGWKINATPTAWGKANRAPHMWFAHRDELKTKAGRWNDSVQEQLYCHIAGYPLSLPEYNLESWRPVVNWSISLAKYRCNPYSGAIS</sequence>
<accession>A0A9D1ZU20</accession>
<dbReference type="EMBL" id="DXCN01000069">
    <property type="protein sequence ID" value="HIY95785.1"/>
    <property type="molecule type" value="Genomic_DNA"/>
</dbReference>
<name>A0A9D1ZU20_9MICC</name>
<reference evidence="1" key="2">
    <citation type="submission" date="2021-04" db="EMBL/GenBank/DDBJ databases">
        <authorList>
            <person name="Gilroy R."/>
        </authorList>
    </citation>
    <scope>NUCLEOTIDE SEQUENCE</scope>
    <source>
        <strain evidence="1">ChiHjej12B11-9195</strain>
    </source>
</reference>
<evidence type="ECO:0000313" key="2">
    <source>
        <dbReference type="Proteomes" id="UP000824134"/>
    </source>
</evidence>
<dbReference type="Pfam" id="PF10783">
    <property type="entry name" value="DUF2599"/>
    <property type="match status" value="1"/>
</dbReference>
<reference evidence="1" key="1">
    <citation type="journal article" date="2021" name="PeerJ">
        <title>Extensive microbial diversity within the chicken gut microbiome revealed by metagenomics and culture.</title>
        <authorList>
            <person name="Gilroy R."/>
            <person name="Ravi A."/>
            <person name="Getino M."/>
            <person name="Pursley I."/>
            <person name="Horton D.L."/>
            <person name="Alikhan N.F."/>
            <person name="Baker D."/>
            <person name="Gharbi K."/>
            <person name="Hall N."/>
            <person name="Watson M."/>
            <person name="Adriaenssens E.M."/>
            <person name="Foster-Nyarko E."/>
            <person name="Jarju S."/>
            <person name="Secka A."/>
            <person name="Antonio M."/>
            <person name="Oren A."/>
            <person name="Chaudhuri R.R."/>
            <person name="La Ragione R."/>
            <person name="Hildebrand F."/>
            <person name="Pallen M.J."/>
        </authorList>
    </citation>
    <scope>NUCLEOTIDE SEQUENCE</scope>
    <source>
        <strain evidence="1">ChiHjej12B11-9195</strain>
    </source>
</reference>
<protein>
    <submittedName>
        <fullName evidence="1">DUF2599 domain-containing protein</fullName>
    </submittedName>
</protein>
<evidence type="ECO:0000313" key="1">
    <source>
        <dbReference type="EMBL" id="HIY95785.1"/>
    </source>
</evidence>